<dbReference type="PROSITE" id="PS00086">
    <property type="entry name" value="CYTOCHROME_P450"/>
    <property type="match status" value="1"/>
</dbReference>
<dbReference type="InterPro" id="IPR017972">
    <property type="entry name" value="Cyt_P450_CS"/>
</dbReference>
<comment type="cofactor">
    <cofactor evidence="1 11">
        <name>heme</name>
        <dbReference type="ChEBI" id="CHEBI:30413"/>
    </cofactor>
</comment>
<dbReference type="PRINTS" id="PR00463">
    <property type="entry name" value="EP450I"/>
</dbReference>
<evidence type="ECO:0000256" key="4">
    <source>
        <dbReference type="ARBA" id="ARBA00022692"/>
    </source>
</evidence>
<comment type="caution">
    <text evidence="13">The sequence shown here is derived from an EMBL/GenBank/DDBJ whole genome shotgun (WGS) entry which is preliminary data.</text>
</comment>
<dbReference type="Gene3D" id="1.10.630.10">
    <property type="entry name" value="Cytochrome P450"/>
    <property type="match status" value="2"/>
</dbReference>
<gene>
    <name evidence="13" type="ORF">CQW23_03624</name>
</gene>
<dbReference type="EMBL" id="MLFT02000002">
    <property type="protein sequence ID" value="PHT55138.1"/>
    <property type="molecule type" value="Genomic_DNA"/>
</dbReference>
<keyword evidence="3 11" id="KW-0349">Heme</keyword>
<name>A0A2G2XCC0_CAPBA</name>
<keyword evidence="9 12" id="KW-0503">Monooxygenase</keyword>
<reference evidence="14" key="2">
    <citation type="journal article" date="2017" name="J. Anim. Genet.">
        <title>Multiple reference genome sequences of hot pepper reveal the massive evolution of plant disease resistance genes by retroduplication.</title>
        <authorList>
            <person name="Kim S."/>
            <person name="Park J."/>
            <person name="Yeom S.-I."/>
            <person name="Kim Y.-M."/>
            <person name="Seo E."/>
            <person name="Kim K.-T."/>
            <person name="Kim M.-S."/>
            <person name="Lee J.M."/>
            <person name="Cheong K."/>
            <person name="Shin H.-S."/>
            <person name="Kim S.-B."/>
            <person name="Han K."/>
            <person name="Lee J."/>
            <person name="Park M."/>
            <person name="Lee H.-A."/>
            <person name="Lee H.-Y."/>
            <person name="Lee Y."/>
            <person name="Oh S."/>
            <person name="Lee J.H."/>
            <person name="Choi E."/>
            <person name="Choi E."/>
            <person name="Lee S.E."/>
            <person name="Jeon J."/>
            <person name="Kim H."/>
            <person name="Choi G."/>
            <person name="Song H."/>
            <person name="Lee J."/>
            <person name="Lee S.-C."/>
            <person name="Kwon J.-K."/>
            <person name="Lee H.-Y."/>
            <person name="Koo N."/>
            <person name="Hong Y."/>
            <person name="Kim R.W."/>
            <person name="Kang W.-H."/>
            <person name="Huh J.H."/>
            <person name="Kang B.-C."/>
            <person name="Yang T.-J."/>
            <person name="Lee Y.-H."/>
            <person name="Bennetzen J.L."/>
            <person name="Choi D."/>
        </authorList>
    </citation>
    <scope>NUCLEOTIDE SEQUENCE [LARGE SCALE GENOMIC DNA]</scope>
    <source>
        <strain evidence="14">cv. PBC81</strain>
    </source>
</reference>
<protein>
    <submittedName>
        <fullName evidence="13">Cytochrome 81E8</fullName>
    </submittedName>
</protein>
<keyword evidence="4" id="KW-0812">Transmembrane</keyword>
<feature type="binding site" description="axial binding residue" evidence="11">
    <location>
        <position position="273"/>
    </location>
    <ligand>
        <name>heme</name>
        <dbReference type="ChEBI" id="CHEBI:30413"/>
    </ligand>
    <ligandPart>
        <name>Fe</name>
        <dbReference type="ChEBI" id="CHEBI:18248"/>
    </ligandPart>
</feature>
<keyword evidence="5 11" id="KW-0479">Metal-binding</keyword>
<keyword evidence="7 12" id="KW-0560">Oxidoreductase</keyword>
<dbReference type="PANTHER" id="PTHR47947">
    <property type="entry name" value="CYTOCHROME P450 82C3-RELATED"/>
    <property type="match status" value="1"/>
</dbReference>
<keyword evidence="10" id="KW-0472">Membrane</keyword>
<dbReference type="InterPro" id="IPR036396">
    <property type="entry name" value="Cyt_P450_sf"/>
</dbReference>
<keyword evidence="8 11" id="KW-0408">Iron</keyword>
<evidence type="ECO:0000256" key="6">
    <source>
        <dbReference type="ARBA" id="ARBA00022989"/>
    </source>
</evidence>
<dbReference type="GO" id="GO:0016020">
    <property type="term" value="C:membrane"/>
    <property type="evidence" value="ECO:0007669"/>
    <property type="project" value="UniProtKB-SubCell"/>
</dbReference>
<dbReference type="Proteomes" id="UP000224567">
    <property type="component" value="Unassembled WGS sequence"/>
</dbReference>
<dbReference type="InterPro" id="IPR002401">
    <property type="entry name" value="Cyt_P450_E_grp-I"/>
</dbReference>
<evidence type="ECO:0000256" key="12">
    <source>
        <dbReference type="RuleBase" id="RU000461"/>
    </source>
</evidence>
<evidence type="ECO:0000256" key="9">
    <source>
        <dbReference type="ARBA" id="ARBA00023033"/>
    </source>
</evidence>
<evidence type="ECO:0000256" key="1">
    <source>
        <dbReference type="ARBA" id="ARBA00001971"/>
    </source>
</evidence>
<evidence type="ECO:0000256" key="10">
    <source>
        <dbReference type="ARBA" id="ARBA00023136"/>
    </source>
</evidence>
<dbReference type="OrthoDB" id="1055148at2759"/>
<comment type="subcellular location">
    <subcellularLocation>
        <location evidence="2">Membrane</location>
    </subcellularLocation>
</comment>
<keyword evidence="6" id="KW-1133">Transmembrane helix</keyword>
<dbReference type="Pfam" id="PF00067">
    <property type="entry name" value="p450"/>
    <property type="match status" value="2"/>
</dbReference>
<dbReference type="InterPro" id="IPR050651">
    <property type="entry name" value="Plant_Cytochrome_P450_Monoox"/>
</dbReference>
<dbReference type="GO" id="GO:0004497">
    <property type="term" value="F:monooxygenase activity"/>
    <property type="evidence" value="ECO:0007669"/>
    <property type="project" value="UniProtKB-KW"/>
</dbReference>
<dbReference type="GO" id="GO:0016705">
    <property type="term" value="F:oxidoreductase activity, acting on paired donors, with incorporation or reduction of molecular oxygen"/>
    <property type="evidence" value="ECO:0007669"/>
    <property type="project" value="InterPro"/>
</dbReference>
<evidence type="ECO:0000256" key="8">
    <source>
        <dbReference type="ARBA" id="ARBA00023004"/>
    </source>
</evidence>
<sequence>MHRTLENLSKKYGPIFALQLGKRLVVVVSSPSMVKECFTKNDIVLANRRPLMIGGYNCTTLVDTCYGDHWRNLRRICALEIFSSGTLKESQTIRQLEVNHLVHKLFQNCQDFGTIFELKSKFTELSFNVIMRMVIVIGGTDTTAVTIEWAMTLLLNHSEVLNKARIEINNHVGSDRLVNEADLPNLRYLQSIISETFRIRPAAPMLIPHQSAHDTKIGGFDIPSGTIVLVNAWAVHRDPSVWDDPGSFIPERFEGIDVKSWELLPFGMGRRACPGAGLAQRVIGLAIGTLVQCFEWQKVGQEMDLIEGSGLTLAKFEPLTAKCKARDIAYTVL</sequence>
<dbReference type="GO" id="GO:0020037">
    <property type="term" value="F:heme binding"/>
    <property type="evidence" value="ECO:0007669"/>
    <property type="project" value="InterPro"/>
</dbReference>
<evidence type="ECO:0000256" key="5">
    <source>
        <dbReference type="ARBA" id="ARBA00022723"/>
    </source>
</evidence>
<dbReference type="SUPFAM" id="SSF48264">
    <property type="entry name" value="Cytochrome P450"/>
    <property type="match status" value="1"/>
</dbReference>
<dbReference type="AlphaFoldDB" id="A0A2G2XCC0"/>
<dbReference type="PRINTS" id="PR00385">
    <property type="entry name" value="P450"/>
</dbReference>
<keyword evidence="14" id="KW-1185">Reference proteome</keyword>
<evidence type="ECO:0000313" key="13">
    <source>
        <dbReference type="EMBL" id="PHT55138.1"/>
    </source>
</evidence>
<evidence type="ECO:0000256" key="11">
    <source>
        <dbReference type="PIRSR" id="PIRSR602401-1"/>
    </source>
</evidence>
<dbReference type="GO" id="GO:0005506">
    <property type="term" value="F:iron ion binding"/>
    <property type="evidence" value="ECO:0007669"/>
    <property type="project" value="InterPro"/>
</dbReference>
<organism evidence="13 14">
    <name type="scientific">Capsicum baccatum</name>
    <name type="common">Peruvian pepper</name>
    <dbReference type="NCBI Taxonomy" id="33114"/>
    <lineage>
        <taxon>Eukaryota</taxon>
        <taxon>Viridiplantae</taxon>
        <taxon>Streptophyta</taxon>
        <taxon>Embryophyta</taxon>
        <taxon>Tracheophyta</taxon>
        <taxon>Spermatophyta</taxon>
        <taxon>Magnoliopsida</taxon>
        <taxon>eudicotyledons</taxon>
        <taxon>Gunneridae</taxon>
        <taxon>Pentapetalae</taxon>
        <taxon>asterids</taxon>
        <taxon>lamiids</taxon>
        <taxon>Solanales</taxon>
        <taxon>Solanaceae</taxon>
        <taxon>Solanoideae</taxon>
        <taxon>Capsiceae</taxon>
        <taxon>Capsicum</taxon>
    </lineage>
</organism>
<reference evidence="13 14" key="1">
    <citation type="journal article" date="2017" name="Genome Biol.">
        <title>New reference genome sequences of hot pepper reveal the massive evolution of plant disease-resistance genes by retroduplication.</title>
        <authorList>
            <person name="Kim S."/>
            <person name="Park J."/>
            <person name="Yeom S.I."/>
            <person name="Kim Y.M."/>
            <person name="Seo E."/>
            <person name="Kim K.T."/>
            <person name="Kim M.S."/>
            <person name="Lee J.M."/>
            <person name="Cheong K."/>
            <person name="Shin H.S."/>
            <person name="Kim S.B."/>
            <person name="Han K."/>
            <person name="Lee J."/>
            <person name="Park M."/>
            <person name="Lee H.A."/>
            <person name="Lee H.Y."/>
            <person name="Lee Y."/>
            <person name="Oh S."/>
            <person name="Lee J.H."/>
            <person name="Choi E."/>
            <person name="Choi E."/>
            <person name="Lee S.E."/>
            <person name="Jeon J."/>
            <person name="Kim H."/>
            <person name="Choi G."/>
            <person name="Song H."/>
            <person name="Lee J."/>
            <person name="Lee S.C."/>
            <person name="Kwon J.K."/>
            <person name="Lee H.Y."/>
            <person name="Koo N."/>
            <person name="Hong Y."/>
            <person name="Kim R.W."/>
            <person name="Kang W.H."/>
            <person name="Huh J.H."/>
            <person name="Kang B.C."/>
            <person name="Yang T.J."/>
            <person name="Lee Y.H."/>
            <person name="Bennetzen J.L."/>
            <person name="Choi D."/>
        </authorList>
    </citation>
    <scope>NUCLEOTIDE SEQUENCE [LARGE SCALE GENOMIC DNA]</scope>
    <source>
        <strain evidence="14">cv. PBC81</strain>
    </source>
</reference>
<dbReference type="InterPro" id="IPR001128">
    <property type="entry name" value="Cyt_P450"/>
</dbReference>
<evidence type="ECO:0000256" key="7">
    <source>
        <dbReference type="ARBA" id="ARBA00023002"/>
    </source>
</evidence>
<comment type="similarity">
    <text evidence="12">Belongs to the cytochrome P450 family.</text>
</comment>
<dbReference type="PANTHER" id="PTHR47947:SF26">
    <property type="entry name" value="CYTOCHROME P450"/>
    <property type="match status" value="1"/>
</dbReference>
<dbReference type="STRING" id="33114.A0A2G2XCC0"/>
<accession>A0A2G2XCC0</accession>
<evidence type="ECO:0000313" key="14">
    <source>
        <dbReference type="Proteomes" id="UP000224567"/>
    </source>
</evidence>
<evidence type="ECO:0000256" key="2">
    <source>
        <dbReference type="ARBA" id="ARBA00004370"/>
    </source>
</evidence>
<proteinExistence type="inferred from homology"/>
<evidence type="ECO:0000256" key="3">
    <source>
        <dbReference type="ARBA" id="ARBA00022617"/>
    </source>
</evidence>